<dbReference type="OrthoDB" id="6629240at2"/>
<dbReference type="Proteomes" id="UP000000683">
    <property type="component" value="Chromosome"/>
</dbReference>
<organism evidence="1 2">
    <name type="scientific">Alteromonas naphthalenivorans</name>
    <dbReference type="NCBI Taxonomy" id="715451"/>
    <lineage>
        <taxon>Bacteria</taxon>
        <taxon>Pseudomonadati</taxon>
        <taxon>Pseudomonadota</taxon>
        <taxon>Gammaproteobacteria</taxon>
        <taxon>Alteromonadales</taxon>
        <taxon>Alteromonadaceae</taxon>
        <taxon>Alteromonas/Salinimonas group</taxon>
        <taxon>Alteromonas</taxon>
    </lineage>
</organism>
<dbReference type="EMBL" id="CP002339">
    <property type="protein sequence ID" value="AEF05809.1"/>
    <property type="molecule type" value="Genomic_DNA"/>
</dbReference>
<evidence type="ECO:0000313" key="2">
    <source>
        <dbReference type="Proteomes" id="UP000000683"/>
    </source>
</evidence>
<dbReference type="NCBIfam" id="NF040692">
    <property type="entry name" value="recomb_assoc"/>
    <property type="match status" value="1"/>
</dbReference>
<dbReference type="RefSeq" id="WP_013786708.1">
    <property type="nucleotide sequence ID" value="NC_015554.1"/>
</dbReference>
<accession>F5ZG41</accession>
<evidence type="ECO:0000313" key="1">
    <source>
        <dbReference type="EMBL" id="AEF05809.1"/>
    </source>
</evidence>
<dbReference type="eggNOG" id="COG2267">
    <property type="taxonomic scope" value="Bacteria"/>
</dbReference>
<dbReference type="KEGG" id="alt:ambt_21600"/>
<name>F5ZG41_ALTNA</name>
<sequence>MNKKNAIPNEVLACLKEGKSKRVKSSLDAIYKACEDQVKAGTLDFSYSNIALTGKPFGVPAAQSIRNKTGEVYRTLIAAFAKQNEAARRSTMRGHNCSWIDEIEDPVLRLQVKMLDAERRKAEELAREVVPVSQVIEVYDGVATSYANGKLNLQEREALEYLMSNEFLRRFNLAVGKSGSVVDSATGKTFFPVATFDALAKAIENL</sequence>
<proteinExistence type="predicted"/>
<dbReference type="AlphaFoldDB" id="F5ZG41"/>
<gene>
    <name evidence="1" type="ordered locus">ambt_21600</name>
</gene>
<reference evidence="1 2" key="1">
    <citation type="journal article" date="2011" name="J. Bacteriol.">
        <title>Complete genome sequence of the polycyclic aromatic hydrocarbon-degrading bacterium Alteromonas sp. strain SN2.</title>
        <authorList>
            <person name="Jin H.M."/>
            <person name="Jeong H."/>
            <person name="Moon E.J."/>
            <person name="Math R.K."/>
            <person name="Lee K."/>
            <person name="Kim H.J."/>
            <person name="Jeon C.O."/>
            <person name="Oh T.K."/>
            <person name="Kim J.F."/>
        </authorList>
    </citation>
    <scope>NUCLEOTIDE SEQUENCE [LARGE SCALE GENOMIC DNA]</scope>
    <source>
        <strain evidence="2">JCM 17741 / KACC 18427 / KCTC 11700BP / SN2</strain>
    </source>
</reference>
<dbReference type="InterPro" id="IPR048061">
    <property type="entry name" value="GmtX-like"/>
</dbReference>
<keyword evidence="2" id="KW-1185">Reference proteome</keyword>
<dbReference type="HOGENOM" id="CLU_105727_0_0_6"/>
<protein>
    <submittedName>
        <fullName evidence="1">Uncharacterized protein</fullName>
    </submittedName>
</protein>